<gene>
    <name evidence="1" type="ORF">GCM10022214_01700</name>
</gene>
<evidence type="ECO:0000313" key="2">
    <source>
        <dbReference type="Proteomes" id="UP001500683"/>
    </source>
</evidence>
<protein>
    <submittedName>
        <fullName evidence="1">Acyl-CoA dehydrogenase family protein</fullName>
    </submittedName>
</protein>
<dbReference type="InterPro" id="IPR046373">
    <property type="entry name" value="Acyl-CoA_Oxase/DH_mid-dom_sf"/>
</dbReference>
<dbReference type="PANTHER" id="PTHR43884:SF12">
    <property type="entry name" value="ISOVALERYL-COA DEHYDROGENASE, MITOCHONDRIAL-RELATED"/>
    <property type="match status" value="1"/>
</dbReference>
<sequence>MSTTSTADLLPRQDEEVTARFLSRAAAVDQGDDDVRPGLRWLGERNLLDVGAPDHGDGRLLPLLGTVESVARGCLSSAFTLWAQRMAVEYLSRARPTALTEEFLGALRTGRVTGASAMAPAMKELSGLGRIRTVARKVSGGYRVDGPIPWASNLFPGAIIVLPARLDSPGHDGRVIVALRVGDEGVRVRPFPTLLALNGTASTSVELRDVFVPQEAVLSTDLPSFCSSVRTTFLLIQTAFCSGLAAESLTQAGQSLDGPDVVFADDLRALQAALASVRERLARYAAAPPAPAEVTRLRLDAAGTAVSATRLESAVKGGAGFLAAGHTARRVREAVFLPVQSPTEGHLRWDLER</sequence>
<dbReference type="InterPro" id="IPR009100">
    <property type="entry name" value="AcylCoA_DH/oxidase_NM_dom_sf"/>
</dbReference>
<dbReference type="Gene3D" id="2.40.110.10">
    <property type="entry name" value="Butyryl-CoA Dehydrogenase, subunit A, domain 2"/>
    <property type="match status" value="1"/>
</dbReference>
<dbReference type="Proteomes" id="UP001500683">
    <property type="component" value="Unassembled WGS sequence"/>
</dbReference>
<evidence type="ECO:0000313" key="1">
    <source>
        <dbReference type="EMBL" id="GAA4054485.1"/>
    </source>
</evidence>
<name>A0ABP7UWH2_9ACTN</name>
<dbReference type="EMBL" id="BAAAZG010000001">
    <property type="protein sequence ID" value="GAA4054485.1"/>
    <property type="molecule type" value="Genomic_DNA"/>
</dbReference>
<reference evidence="2" key="1">
    <citation type="journal article" date="2019" name="Int. J. Syst. Evol. Microbiol.">
        <title>The Global Catalogue of Microorganisms (GCM) 10K type strain sequencing project: providing services to taxonomists for standard genome sequencing and annotation.</title>
        <authorList>
            <consortium name="The Broad Institute Genomics Platform"/>
            <consortium name="The Broad Institute Genome Sequencing Center for Infectious Disease"/>
            <person name="Wu L."/>
            <person name="Ma J."/>
        </authorList>
    </citation>
    <scope>NUCLEOTIDE SEQUENCE [LARGE SCALE GENOMIC DNA]</scope>
    <source>
        <strain evidence="2">JCM 16702</strain>
    </source>
</reference>
<dbReference type="SUPFAM" id="SSF56645">
    <property type="entry name" value="Acyl-CoA dehydrogenase NM domain-like"/>
    <property type="match status" value="1"/>
</dbReference>
<comment type="caution">
    <text evidence="1">The sequence shown here is derived from an EMBL/GenBank/DDBJ whole genome shotgun (WGS) entry which is preliminary data.</text>
</comment>
<dbReference type="PANTHER" id="PTHR43884">
    <property type="entry name" value="ACYL-COA DEHYDROGENASE"/>
    <property type="match status" value="1"/>
</dbReference>
<proteinExistence type="predicted"/>
<accession>A0ABP7UWH2</accession>
<organism evidence="1 2">
    <name type="scientific">Actinomadura miaoliensis</name>
    <dbReference type="NCBI Taxonomy" id="430685"/>
    <lineage>
        <taxon>Bacteria</taxon>
        <taxon>Bacillati</taxon>
        <taxon>Actinomycetota</taxon>
        <taxon>Actinomycetes</taxon>
        <taxon>Streptosporangiales</taxon>
        <taxon>Thermomonosporaceae</taxon>
        <taxon>Actinomadura</taxon>
    </lineage>
</organism>
<keyword evidence="2" id="KW-1185">Reference proteome</keyword>
<dbReference type="RefSeq" id="WP_344939323.1">
    <property type="nucleotide sequence ID" value="NZ_BAAAZG010000001.1"/>
</dbReference>